<dbReference type="Gene3D" id="4.10.240.10">
    <property type="entry name" value="Zn(2)-C6 fungal-type DNA-binding domain"/>
    <property type="match status" value="1"/>
</dbReference>
<dbReference type="EMBL" id="CP144098">
    <property type="protein sequence ID" value="WWC86549.1"/>
    <property type="molecule type" value="Genomic_DNA"/>
</dbReference>
<dbReference type="PANTHER" id="PTHR47338:SF29">
    <property type="entry name" value="ZN(2)-C6 FUNGAL-TYPE DOMAIN-CONTAINING PROTEIN"/>
    <property type="match status" value="1"/>
</dbReference>
<comment type="subcellular location">
    <subcellularLocation>
        <location evidence="1">Nucleus</location>
    </subcellularLocation>
</comment>
<sequence length="521" mass="57487">MAPSAPPAPDRRPLAKGSACEGCKSRKVRCGAEKPTCLNCAKHGKICEYPQPKKRNRPRTPSTNDQTSQNDVIDPMNYEPQFSPSNLAQVPVTSTENNNQPIHHETNSIFPIQSFHPSAGTEGDQPMPEMDFSWLIDLPGIVNSDGQEQVLPDFDEQAKDHSLWLYFSNQTATGLEMNIARFYKRINSPDPAHKPHAALLNAMSLGKRNIACRFAEASCFDRLPATLPSVPPGRPQLRRFRKPIGGYPGDIVELADSIYAFWSVVMLDLCAAVATGIPAHFDPLKIRTPLPKSWSAYVEPSAQLERYISDLLQESTEPVPDQCNFPGNSPAGAESTLLNKTIERFAQQIPPQLKTMHMVVEGEKVLSTSAITLHFIVCGARIYAADTNSYDMPNDAAVYQVRRMVDTIRSMGPLDLAMMSVSIYILWVLGALLLMREVKRLNRLGETIAVAALEADVDFIIGTLTMLSIRSPLLQGEVQGLIESKFTPPSDVDPEEDAMRLGMDYTPVSFVSFNSQNPSSS</sequence>
<organism evidence="9 10">
    <name type="scientific">Kwoniella dendrophila CBS 6074</name>
    <dbReference type="NCBI Taxonomy" id="1295534"/>
    <lineage>
        <taxon>Eukaryota</taxon>
        <taxon>Fungi</taxon>
        <taxon>Dikarya</taxon>
        <taxon>Basidiomycota</taxon>
        <taxon>Agaricomycotina</taxon>
        <taxon>Tremellomycetes</taxon>
        <taxon>Tremellales</taxon>
        <taxon>Cryptococcaceae</taxon>
        <taxon>Kwoniella</taxon>
    </lineage>
</organism>
<dbReference type="InterPro" id="IPR050815">
    <property type="entry name" value="TF_fung"/>
</dbReference>
<protein>
    <recommendedName>
        <fullName evidence="8">Zn(2)-C6 fungal-type domain-containing protein</fullName>
    </recommendedName>
</protein>
<feature type="region of interest" description="Disordered" evidence="6">
    <location>
        <begin position="48"/>
        <end position="73"/>
    </location>
</feature>
<dbReference type="PANTHER" id="PTHR47338">
    <property type="entry name" value="ZN(II)2CYS6 TRANSCRIPTION FACTOR (EUROFUNG)-RELATED"/>
    <property type="match status" value="1"/>
</dbReference>
<evidence type="ECO:0000256" key="6">
    <source>
        <dbReference type="SAM" id="MobiDB-lite"/>
    </source>
</evidence>
<evidence type="ECO:0000256" key="3">
    <source>
        <dbReference type="ARBA" id="ARBA00023015"/>
    </source>
</evidence>
<evidence type="ECO:0000256" key="5">
    <source>
        <dbReference type="ARBA" id="ARBA00023242"/>
    </source>
</evidence>
<evidence type="ECO:0000313" key="10">
    <source>
        <dbReference type="Proteomes" id="UP001355207"/>
    </source>
</evidence>
<evidence type="ECO:0000259" key="8">
    <source>
        <dbReference type="PROSITE" id="PS50048"/>
    </source>
</evidence>
<dbReference type="CDD" id="cd12148">
    <property type="entry name" value="fungal_TF_MHR"/>
    <property type="match status" value="1"/>
</dbReference>
<evidence type="ECO:0000256" key="7">
    <source>
        <dbReference type="SAM" id="Phobius"/>
    </source>
</evidence>
<reference evidence="9 10" key="1">
    <citation type="submission" date="2024-01" db="EMBL/GenBank/DDBJ databases">
        <title>Comparative genomics of Cryptococcus and Kwoniella reveals pathogenesis evolution and contrasting modes of karyotype evolution via chromosome fusion or intercentromeric recombination.</title>
        <authorList>
            <person name="Coelho M.A."/>
            <person name="David-Palma M."/>
            <person name="Shea T."/>
            <person name="Bowers K."/>
            <person name="McGinley-Smith S."/>
            <person name="Mohammad A.W."/>
            <person name="Gnirke A."/>
            <person name="Yurkov A.M."/>
            <person name="Nowrousian M."/>
            <person name="Sun S."/>
            <person name="Cuomo C.A."/>
            <person name="Heitman J."/>
        </authorList>
    </citation>
    <scope>NUCLEOTIDE SEQUENCE [LARGE SCALE GENOMIC DNA]</scope>
    <source>
        <strain evidence="9 10">CBS 6074</strain>
    </source>
</reference>
<dbReference type="CDD" id="cd00067">
    <property type="entry name" value="GAL4"/>
    <property type="match status" value="1"/>
</dbReference>
<feature type="transmembrane region" description="Helical" evidence="7">
    <location>
        <begin position="416"/>
        <end position="435"/>
    </location>
</feature>
<gene>
    <name evidence="9" type="ORF">L201_001426</name>
</gene>
<dbReference type="GO" id="GO:0005634">
    <property type="term" value="C:nucleus"/>
    <property type="evidence" value="ECO:0007669"/>
    <property type="project" value="UniProtKB-SubCell"/>
</dbReference>
<evidence type="ECO:0000256" key="2">
    <source>
        <dbReference type="ARBA" id="ARBA00022723"/>
    </source>
</evidence>
<feature type="domain" description="Zn(2)-C6 fungal-type" evidence="8">
    <location>
        <begin position="19"/>
        <end position="49"/>
    </location>
</feature>
<dbReference type="Pfam" id="PF00172">
    <property type="entry name" value="Zn_clus"/>
    <property type="match status" value="1"/>
</dbReference>
<keyword evidence="2" id="KW-0479">Metal-binding</keyword>
<proteinExistence type="predicted"/>
<dbReference type="SUPFAM" id="SSF57701">
    <property type="entry name" value="Zn2/Cys6 DNA-binding domain"/>
    <property type="match status" value="1"/>
</dbReference>
<dbReference type="PROSITE" id="PS00463">
    <property type="entry name" value="ZN2_CY6_FUNGAL_1"/>
    <property type="match status" value="1"/>
</dbReference>
<dbReference type="SMART" id="SM00066">
    <property type="entry name" value="GAL4"/>
    <property type="match status" value="1"/>
</dbReference>
<name>A0AAX4JMC7_9TREE</name>
<dbReference type="Proteomes" id="UP001355207">
    <property type="component" value="Chromosome 1"/>
</dbReference>
<keyword evidence="7" id="KW-1133">Transmembrane helix</keyword>
<evidence type="ECO:0000313" key="9">
    <source>
        <dbReference type="EMBL" id="WWC86549.1"/>
    </source>
</evidence>
<dbReference type="GeneID" id="91092098"/>
<dbReference type="InterPro" id="IPR036864">
    <property type="entry name" value="Zn2-C6_fun-type_DNA-bd_sf"/>
</dbReference>
<dbReference type="InterPro" id="IPR001138">
    <property type="entry name" value="Zn2Cys6_DnaBD"/>
</dbReference>
<keyword evidence="4" id="KW-0804">Transcription</keyword>
<evidence type="ECO:0000256" key="4">
    <source>
        <dbReference type="ARBA" id="ARBA00023163"/>
    </source>
</evidence>
<dbReference type="GO" id="GO:0008270">
    <property type="term" value="F:zinc ion binding"/>
    <property type="evidence" value="ECO:0007669"/>
    <property type="project" value="InterPro"/>
</dbReference>
<keyword evidence="3" id="KW-0805">Transcription regulation</keyword>
<dbReference type="RefSeq" id="XP_066073312.1">
    <property type="nucleotide sequence ID" value="XM_066217215.1"/>
</dbReference>
<keyword evidence="10" id="KW-1185">Reference proteome</keyword>
<keyword evidence="7" id="KW-0812">Transmembrane</keyword>
<keyword evidence="7" id="KW-0472">Membrane</keyword>
<dbReference type="AlphaFoldDB" id="A0AAX4JMC7"/>
<dbReference type="PROSITE" id="PS50048">
    <property type="entry name" value="ZN2_CY6_FUNGAL_2"/>
    <property type="match status" value="1"/>
</dbReference>
<dbReference type="GO" id="GO:0000981">
    <property type="term" value="F:DNA-binding transcription factor activity, RNA polymerase II-specific"/>
    <property type="evidence" value="ECO:0007669"/>
    <property type="project" value="InterPro"/>
</dbReference>
<dbReference type="PRINTS" id="PR00755">
    <property type="entry name" value="AFLATOXINBRP"/>
</dbReference>
<evidence type="ECO:0000256" key="1">
    <source>
        <dbReference type="ARBA" id="ARBA00004123"/>
    </source>
</evidence>
<feature type="compositionally biased region" description="Polar residues" evidence="6">
    <location>
        <begin position="59"/>
        <end position="71"/>
    </location>
</feature>
<accession>A0AAX4JMC7</accession>
<keyword evidence="5" id="KW-0539">Nucleus</keyword>